<dbReference type="InterPro" id="IPR002052">
    <property type="entry name" value="DNA_methylase_N6_adenine_CS"/>
</dbReference>
<evidence type="ECO:0000256" key="2">
    <source>
        <dbReference type="ARBA" id="ARBA00022691"/>
    </source>
</evidence>
<keyword evidence="5" id="KW-1185">Reference proteome</keyword>
<dbReference type="InterPro" id="IPR029063">
    <property type="entry name" value="SAM-dependent_MTases_sf"/>
</dbReference>
<evidence type="ECO:0000259" key="3">
    <source>
        <dbReference type="Pfam" id="PF05175"/>
    </source>
</evidence>
<dbReference type="PANTHER" id="PTHR47739">
    <property type="entry name" value="TRNA1(VAL) (ADENINE(37)-N6)-METHYLTRANSFERASE"/>
    <property type="match status" value="1"/>
</dbReference>
<dbReference type="OrthoDB" id="5489421at2"/>
<comment type="caution">
    <text evidence="4">The sequence shown here is derived from an EMBL/GenBank/DDBJ whole genome shotgun (WGS) entry which is preliminary data.</text>
</comment>
<dbReference type="GO" id="GO:0008757">
    <property type="term" value="F:S-adenosylmethionine-dependent methyltransferase activity"/>
    <property type="evidence" value="ECO:0007669"/>
    <property type="project" value="UniProtKB-ARBA"/>
</dbReference>
<dbReference type="PANTHER" id="PTHR47739:SF1">
    <property type="entry name" value="TRNA1(VAL) (ADENINE(37)-N6)-METHYLTRANSFERASE"/>
    <property type="match status" value="1"/>
</dbReference>
<dbReference type="GO" id="GO:0032259">
    <property type="term" value="P:methylation"/>
    <property type="evidence" value="ECO:0007669"/>
    <property type="project" value="UniProtKB-KW"/>
</dbReference>
<dbReference type="Proteomes" id="UP000309450">
    <property type="component" value="Unassembled WGS sequence"/>
</dbReference>
<keyword evidence="2" id="KW-0949">S-adenosyl-L-methionine</keyword>
<dbReference type="SUPFAM" id="SSF53335">
    <property type="entry name" value="S-adenosyl-L-methionine-dependent methyltransferases"/>
    <property type="match status" value="1"/>
</dbReference>
<protein>
    <submittedName>
        <fullName evidence="4">Methyltransferase domain-containing protein</fullName>
    </submittedName>
</protein>
<keyword evidence="4" id="KW-0808">Transferase</keyword>
<evidence type="ECO:0000313" key="5">
    <source>
        <dbReference type="Proteomes" id="UP000309450"/>
    </source>
</evidence>
<dbReference type="AlphaFoldDB" id="A0A4S3MME0"/>
<dbReference type="InterPro" id="IPR007848">
    <property type="entry name" value="Small_mtfrase_dom"/>
</dbReference>
<evidence type="ECO:0000313" key="4">
    <source>
        <dbReference type="EMBL" id="THD83558.1"/>
    </source>
</evidence>
<dbReference type="GO" id="GO:0003676">
    <property type="term" value="F:nucleic acid binding"/>
    <property type="evidence" value="ECO:0007669"/>
    <property type="project" value="InterPro"/>
</dbReference>
<dbReference type="RefSeq" id="WP_136394452.1">
    <property type="nucleotide sequence ID" value="NZ_SSND01000002.1"/>
</dbReference>
<dbReference type="PROSITE" id="PS00092">
    <property type="entry name" value="N6_MTASE"/>
    <property type="match status" value="1"/>
</dbReference>
<feature type="domain" description="Methyltransferase small" evidence="3">
    <location>
        <begin position="35"/>
        <end position="166"/>
    </location>
</feature>
<dbReference type="InterPro" id="IPR050210">
    <property type="entry name" value="tRNA_Adenine-N(6)_MTase"/>
</dbReference>
<dbReference type="EMBL" id="SSND01000002">
    <property type="protein sequence ID" value="THD83558.1"/>
    <property type="molecule type" value="Genomic_DNA"/>
</dbReference>
<evidence type="ECO:0000256" key="1">
    <source>
        <dbReference type="ARBA" id="ARBA00022603"/>
    </source>
</evidence>
<reference evidence="4 5" key="1">
    <citation type="submission" date="2019-04" db="EMBL/GenBank/DDBJ databases">
        <title>Draft genome sequence of Gemmobacter aestuarii sp. nov.</title>
        <authorList>
            <person name="Hameed A."/>
            <person name="Lin S.-Y."/>
            <person name="Shahina M."/>
            <person name="Lai W.-A."/>
            <person name="Young C.-C."/>
        </authorList>
    </citation>
    <scope>NUCLEOTIDE SEQUENCE [LARGE SCALE GENOMIC DNA]</scope>
    <source>
        <strain evidence="4 5">CC-PW-75</strain>
    </source>
</reference>
<gene>
    <name evidence="4" type="ORF">E7811_09760</name>
</gene>
<accession>A0A4S3MME0</accession>
<proteinExistence type="predicted"/>
<dbReference type="GO" id="GO:0008170">
    <property type="term" value="F:N-methyltransferase activity"/>
    <property type="evidence" value="ECO:0007669"/>
    <property type="project" value="UniProtKB-ARBA"/>
</dbReference>
<keyword evidence="1 4" id="KW-0489">Methyltransferase</keyword>
<dbReference type="Pfam" id="PF05175">
    <property type="entry name" value="MTS"/>
    <property type="match status" value="1"/>
</dbReference>
<organism evidence="4 5">
    <name type="scientific">Aliigemmobacter aestuarii</name>
    <dbReference type="NCBI Taxonomy" id="1445661"/>
    <lineage>
        <taxon>Bacteria</taxon>
        <taxon>Pseudomonadati</taxon>
        <taxon>Pseudomonadota</taxon>
        <taxon>Alphaproteobacteria</taxon>
        <taxon>Rhodobacterales</taxon>
        <taxon>Paracoccaceae</taxon>
        <taxon>Aliigemmobacter</taxon>
    </lineage>
</organism>
<sequence>MFTPDELTDDKFLCGRLRLWQPAKGYRAATDPVLLAAACPAGPGESVLDLGCGAGAAALCLAARVPGVLLAGLEVQEAYADLARRNAARNGIAMEVFTGDLRHMPKALRHDFDHVIANPPYYPPGGSPSPLPGRATAMQVDQVPLSEWVAAATRRLRPGGWLTLIAGADGLPDLLAALPPKLGSGSVLPLTPREGRPAGRIILRARKGGRAPFRLLAPFVIHRGDRHEGDREDYTDDANAVLREGCALSAPFGELSGIAAPRRSVSGDTTRGL</sequence>
<name>A0A4S3MME0_9RHOB</name>
<dbReference type="Gene3D" id="3.40.50.150">
    <property type="entry name" value="Vaccinia Virus protein VP39"/>
    <property type="match status" value="1"/>
</dbReference>